<evidence type="ECO:0000313" key="3">
    <source>
        <dbReference type="Proteomes" id="UP000095454"/>
    </source>
</evidence>
<name>A0A174K8T0_9ACTN</name>
<evidence type="ECO:0000313" key="2">
    <source>
        <dbReference type="EMBL" id="CUP05700.1"/>
    </source>
</evidence>
<proteinExistence type="predicted"/>
<dbReference type="GO" id="GO:0031419">
    <property type="term" value="F:cobalamin binding"/>
    <property type="evidence" value="ECO:0007669"/>
    <property type="project" value="InterPro"/>
</dbReference>
<dbReference type="EMBL" id="CZAQ01000012">
    <property type="protein sequence ID" value="CUP05700.1"/>
    <property type="molecule type" value="Genomic_DNA"/>
</dbReference>
<dbReference type="Gene3D" id="3.40.50.280">
    <property type="entry name" value="Cobalamin-binding domain"/>
    <property type="match status" value="1"/>
</dbReference>
<dbReference type="RefSeq" id="WP_055251473.1">
    <property type="nucleotide sequence ID" value="NZ_CABIXX010000012.1"/>
</dbReference>
<dbReference type="Proteomes" id="UP000095454">
    <property type="component" value="Unassembled WGS sequence"/>
</dbReference>
<dbReference type="AlphaFoldDB" id="A0A174K8T0"/>
<gene>
    <name evidence="2" type="ORF">ERS852514_00950</name>
</gene>
<feature type="domain" description="B12-binding" evidence="1">
    <location>
        <begin position="1"/>
        <end position="113"/>
    </location>
</feature>
<accession>A0A174K8T0</accession>
<dbReference type="InterPro" id="IPR006158">
    <property type="entry name" value="Cobalamin-bd"/>
</dbReference>
<organism evidence="2 3">
    <name type="scientific">Collinsella aerofaciens</name>
    <dbReference type="NCBI Taxonomy" id="74426"/>
    <lineage>
        <taxon>Bacteria</taxon>
        <taxon>Bacillati</taxon>
        <taxon>Actinomycetota</taxon>
        <taxon>Coriobacteriia</taxon>
        <taxon>Coriobacteriales</taxon>
        <taxon>Coriobacteriaceae</taxon>
        <taxon>Collinsella</taxon>
    </lineage>
</organism>
<dbReference type="PROSITE" id="PS51332">
    <property type="entry name" value="B12_BINDING"/>
    <property type="match status" value="1"/>
</dbReference>
<dbReference type="GO" id="GO:0046872">
    <property type="term" value="F:metal ion binding"/>
    <property type="evidence" value="ECO:0007669"/>
    <property type="project" value="InterPro"/>
</dbReference>
<sequence>MKSLADTLHNPFISFYETAFLKRIQREKIEFIGISVSGCFQLISAVTLAKLIKEECPSVKHVSLGGNYITRLADDCMKEWHPFFEYIDSIMMYDGEEPLARLLEALDSGDDNLDCVPNLCHAKGGKIYKNHRIEQTFINDTVPDFDGFALSKYFMPELILRSRRKCWCKGDALASI</sequence>
<reference evidence="2 3" key="1">
    <citation type="submission" date="2015-09" db="EMBL/GenBank/DDBJ databases">
        <authorList>
            <consortium name="Pathogen Informatics"/>
        </authorList>
    </citation>
    <scope>NUCLEOTIDE SEQUENCE [LARGE SCALE GENOMIC DNA]</scope>
    <source>
        <strain evidence="2 3">2789STDY5834902</strain>
    </source>
</reference>
<evidence type="ECO:0000259" key="1">
    <source>
        <dbReference type="PROSITE" id="PS51332"/>
    </source>
</evidence>
<protein>
    <submittedName>
        <fullName evidence="2">Bacteriocin maturation radical SAM protein 1</fullName>
    </submittedName>
</protein>